<dbReference type="PANTHER" id="PTHR11348">
    <property type="entry name" value="CONNECTIVE TISSUE GROWTH FACTOR-RELATED"/>
    <property type="match status" value="1"/>
</dbReference>
<evidence type="ECO:0000313" key="6">
    <source>
        <dbReference type="Proteomes" id="UP000694941"/>
    </source>
</evidence>
<dbReference type="InterPro" id="IPR036116">
    <property type="entry name" value="FN3_sf"/>
</dbReference>
<feature type="domain" description="VWFC" evidence="4">
    <location>
        <begin position="465"/>
        <end position="544"/>
    </location>
</feature>
<reference evidence="7" key="1">
    <citation type="submission" date="2025-08" db="UniProtKB">
        <authorList>
            <consortium name="RefSeq"/>
        </authorList>
    </citation>
    <scope>IDENTIFICATION</scope>
    <source>
        <tissue evidence="7">Muscle</tissue>
    </source>
</reference>
<gene>
    <name evidence="7" type="primary">LOC106465249</name>
</gene>
<dbReference type="InterPro" id="IPR050941">
    <property type="entry name" value="CCN"/>
</dbReference>
<dbReference type="PROSITE" id="PS50184">
    <property type="entry name" value="VWFC_2"/>
    <property type="match status" value="2"/>
</dbReference>
<evidence type="ECO:0000256" key="1">
    <source>
        <dbReference type="ARBA" id="ARBA00022729"/>
    </source>
</evidence>
<feature type="domain" description="Fibronectin type-III" evidence="5">
    <location>
        <begin position="795"/>
        <end position="898"/>
    </location>
</feature>
<evidence type="ECO:0000259" key="4">
    <source>
        <dbReference type="PROSITE" id="PS50184"/>
    </source>
</evidence>
<dbReference type="SMART" id="SM00214">
    <property type="entry name" value="VWC"/>
    <property type="match status" value="6"/>
</dbReference>
<keyword evidence="1" id="KW-0732">Signal</keyword>
<keyword evidence="6" id="KW-1185">Reference proteome</keyword>
<feature type="domain" description="VWFC" evidence="4">
    <location>
        <begin position="630"/>
        <end position="704"/>
    </location>
</feature>
<keyword evidence="7" id="KW-0675">Receptor</keyword>
<evidence type="ECO:0000313" key="7">
    <source>
        <dbReference type="RefSeq" id="XP_022248827.1"/>
    </source>
</evidence>
<sequence>MGFENKYRVMKKIKKEKQSTKSDWIDRGQQGISTETVMEMDKEPTEKNSHVSNVLLGIDETQSNDLLDEEKATRNQTVEMKMKNTTDENENDKELELEGTLSINPANNEGLTTQLTISGENDVTEKSDIVEHINGVDVIEETTVEEDNMKDAANISSRSEHFKDLKVPVRQDGCKFKNETYKTGEMFMDGCEASCTCEGGGRIMCVPRCSLVVTSGPNCRELPDPSDPCCRIMVCEPEGPSQNLPDLAGLLVKIESAEALNASFVRLRVVITPEKTNTEREHSDMMIQVWYAHTTESRQGPSDNKWMKQKFFLRDLLLVEPGVYDVNIHGLEPNSQYYIKVMKQPKGGLVDTVPAGPLFSNTVSVKTFPPQVQGVFQGCFHHNMNYDLGQVFYDGCELKCVCREEGRIYCQDRCEIYVDTVGFEECKWGPAPDDPCCTIPYCRDQIDELKKMTEPPALPTPPSHAMCTSEDGVHHQLGDTWELESGCKRRVCTCVLNSKGSTMVKCEGGCPPIPADALQPSPDCPQPVMINPDDPCLCPYIVCNNAVNTLSAPMPMCEFKGKSYHVGEEFYDNCRAVCHCGPDLQANCAIIECPHHFAPHVSECLEWDIDPVFVPKPPNCCPPPKCINDGSCMVNGVRFKNFQPIPDDKKDCGRRCVCVNGNVTCEDRCPPLGNIPPPNLPCPPTLAYKGQYPGDKCCMHWMCKEQERQAFCYHRDRRYRLGENWEVLKGSVRRQCLCREDNKGNSKVECVGGCQPIPEKFKQPNPQCPRPVLVTPDDPLICPYIVCNNTDSGKELQNVNVMAVNATTARIRFTLPSLLVGLVGHAELHFTTDPSTPESEWKVQKFARPNRLFDTSNIEYYMSGLHPETTYFFQIHIKIDALQNGPKSEIFKLVLPSLTTTTSTTTSTTLPPMIMLDARLTSESIDSNTVRVIWRDFEPQEKRFIDGIRLKYKLVNEGEDRWKTTPIIHRDVTSYIIRNLMPGVAYIVDIEFMTPGDILTHLVSTKPVEIKTIPKPKDIYNFEVKLDQGIVGPYSTDFVLQGVPIPISKYVHVVRVMYNSDTNSDQAQIFKVPKTNKISIENLEPGKRYKLWVDLYLTNGKTVSSDVIDFMTKAGAPKPPTTIKNGKEDVVKEAEALQGTSNDSNTKKAYYVALIIVAIVAAVAGLGFIVLLIILMKKQSSAKAPITRAPSESAYDNPTYKTYDGDNTEQKNGTVQP</sequence>
<organism evidence="6 7">
    <name type="scientific">Limulus polyphemus</name>
    <name type="common">Atlantic horseshoe crab</name>
    <dbReference type="NCBI Taxonomy" id="6850"/>
    <lineage>
        <taxon>Eukaryota</taxon>
        <taxon>Metazoa</taxon>
        <taxon>Ecdysozoa</taxon>
        <taxon>Arthropoda</taxon>
        <taxon>Chelicerata</taxon>
        <taxon>Merostomata</taxon>
        <taxon>Xiphosura</taxon>
        <taxon>Limulidae</taxon>
        <taxon>Limulus</taxon>
    </lineage>
</organism>
<dbReference type="CDD" id="cd00063">
    <property type="entry name" value="FN3"/>
    <property type="match status" value="1"/>
</dbReference>
<accession>A0ABM1SYX1</accession>
<dbReference type="InterPro" id="IPR001007">
    <property type="entry name" value="VWF_dom"/>
</dbReference>
<dbReference type="RefSeq" id="XP_022248827.1">
    <property type="nucleotide sequence ID" value="XM_022393119.1"/>
</dbReference>
<dbReference type="Proteomes" id="UP000694941">
    <property type="component" value="Unplaced"/>
</dbReference>
<dbReference type="SUPFAM" id="SSF57603">
    <property type="entry name" value="FnI-like domain"/>
    <property type="match status" value="1"/>
</dbReference>
<dbReference type="PROSITE" id="PS01208">
    <property type="entry name" value="VWFC_1"/>
    <property type="match status" value="1"/>
</dbReference>
<proteinExistence type="predicted"/>
<evidence type="ECO:0000259" key="5">
    <source>
        <dbReference type="PROSITE" id="PS50853"/>
    </source>
</evidence>
<feature type="domain" description="Fibronectin type-III" evidence="5">
    <location>
        <begin position="916"/>
        <end position="1015"/>
    </location>
</feature>
<dbReference type="InterPro" id="IPR013783">
    <property type="entry name" value="Ig-like_fold"/>
</dbReference>
<dbReference type="SUPFAM" id="SSF49265">
    <property type="entry name" value="Fibronectin type III"/>
    <property type="match status" value="2"/>
</dbReference>
<dbReference type="PANTHER" id="PTHR11348:SF34">
    <property type="entry name" value="EPIDERMAL CELL SURFACE RECEPTOR-RELATED"/>
    <property type="match status" value="1"/>
</dbReference>
<evidence type="ECO:0000256" key="2">
    <source>
        <dbReference type="SAM" id="MobiDB-lite"/>
    </source>
</evidence>
<evidence type="ECO:0000256" key="3">
    <source>
        <dbReference type="SAM" id="Phobius"/>
    </source>
</evidence>
<feature type="region of interest" description="Disordered" evidence="2">
    <location>
        <begin position="1184"/>
        <end position="1217"/>
    </location>
</feature>
<dbReference type="InterPro" id="IPR003961">
    <property type="entry name" value="FN3_dom"/>
</dbReference>
<feature type="transmembrane region" description="Helical" evidence="3">
    <location>
        <begin position="1150"/>
        <end position="1175"/>
    </location>
</feature>
<dbReference type="Gene3D" id="2.60.40.10">
    <property type="entry name" value="Immunoglobulins"/>
    <property type="match status" value="2"/>
</dbReference>
<dbReference type="GeneID" id="106465249"/>
<dbReference type="PROSITE" id="PS50853">
    <property type="entry name" value="FN3"/>
    <property type="match status" value="2"/>
</dbReference>
<protein>
    <submittedName>
        <fullName evidence="7">LOW QUALITY PROTEIN: putative epidermal cell surface receptor</fullName>
    </submittedName>
</protein>
<keyword evidence="3" id="KW-0472">Membrane</keyword>
<keyword evidence="3" id="KW-1133">Transmembrane helix</keyword>
<name>A0ABM1SYX1_LIMPO</name>
<keyword evidence="3" id="KW-0812">Transmembrane</keyword>